<dbReference type="Gene3D" id="1.10.10.10">
    <property type="entry name" value="Winged helix-like DNA-binding domain superfamily/Winged helix DNA-binding domain"/>
    <property type="match status" value="1"/>
</dbReference>
<name>A0A2N7WUZ2_9BURK</name>
<evidence type="ECO:0000256" key="2">
    <source>
        <dbReference type="ARBA" id="ARBA00023015"/>
    </source>
</evidence>
<evidence type="ECO:0000313" key="7">
    <source>
        <dbReference type="Proteomes" id="UP000235777"/>
    </source>
</evidence>
<protein>
    <submittedName>
        <fullName evidence="6">LysR family transcriptional regulator</fullName>
    </submittedName>
</protein>
<keyword evidence="4" id="KW-0804">Transcription</keyword>
<dbReference type="InterPro" id="IPR000847">
    <property type="entry name" value="LysR_HTH_N"/>
</dbReference>
<dbReference type="PANTHER" id="PTHR30419:SF30">
    <property type="entry name" value="LYSR FAMILY TRANSCRIPTIONAL REGULATOR"/>
    <property type="match status" value="1"/>
</dbReference>
<dbReference type="Pfam" id="PF03466">
    <property type="entry name" value="LysR_substrate"/>
    <property type="match status" value="1"/>
</dbReference>
<keyword evidence="2" id="KW-0805">Transcription regulation</keyword>
<dbReference type="FunFam" id="1.10.10.10:FF:000001">
    <property type="entry name" value="LysR family transcriptional regulator"/>
    <property type="match status" value="1"/>
</dbReference>
<dbReference type="PROSITE" id="PS50931">
    <property type="entry name" value="HTH_LYSR"/>
    <property type="match status" value="1"/>
</dbReference>
<evidence type="ECO:0000256" key="1">
    <source>
        <dbReference type="ARBA" id="ARBA00009437"/>
    </source>
</evidence>
<dbReference type="STRING" id="863227.GCA_000373005_02101"/>
<dbReference type="InterPro" id="IPR005119">
    <property type="entry name" value="LysR_subst-bd"/>
</dbReference>
<dbReference type="InterPro" id="IPR036390">
    <property type="entry name" value="WH_DNA-bd_sf"/>
</dbReference>
<organism evidence="6 7">
    <name type="scientific">Trinickia symbiotica</name>
    <dbReference type="NCBI Taxonomy" id="863227"/>
    <lineage>
        <taxon>Bacteria</taxon>
        <taxon>Pseudomonadati</taxon>
        <taxon>Pseudomonadota</taxon>
        <taxon>Betaproteobacteria</taxon>
        <taxon>Burkholderiales</taxon>
        <taxon>Burkholderiaceae</taxon>
        <taxon>Trinickia</taxon>
    </lineage>
</organism>
<keyword evidence="3" id="KW-0238">DNA-binding</keyword>
<dbReference type="EMBL" id="PNYC01000019">
    <property type="protein sequence ID" value="PMS33283.1"/>
    <property type="molecule type" value="Genomic_DNA"/>
</dbReference>
<gene>
    <name evidence="6" type="ORF">C0Z20_25135</name>
</gene>
<sequence length="310" mass="33584">MSARILQEAAVRYFLEVVNTGSISDAANRLHVVPSAVSRQISRLESELNVTLFERQSRGMVPSKAGELLAAYARRSLLDAEQVTIEIEALRDDAEHAIRVACTEGFVGGFLPRAMSDFRRAEPAARFELVVDSASGVTRRVREADVDVGLTFSFGPAADIHVAHALPSPILAVVAAGHPLAAAQSVSFRELLTYPLAIPGPNSTLRKLIDIYCSREGTTYKSVLSSETLEALLRFTLASNAITFCGELVIRDRLASGQLIAVRVPELAVSDRTVEVQTLARRQIPPLLQAFIDLLGRELIGDRAGAVVQK</sequence>
<keyword evidence="7" id="KW-1185">Reference proteome</keyword>
<proteinExistence type="inferred from homology"/>
<dbReference type="RefSeq" id="WP_018440649.1">
    <property type="nucleotide sequence ID" value="NZ_KB890172.1"/>
</dbReference>
<evidence type="ECO:0000313" key="6">
    <source>
        <dbReference type="EMBL" id="PMS33283.1"/>
    </source>
</evidence>
<feature type="domain" description="HTH lysR-type" evidence="5">
    <location>
        <begin position="1"/>
        <end position="63"/>
    </location>
</feature>
<evidence type="ECO:0000259" key="5">
    <source>
        <dbReference type="PROSITE" id="PS50931"/>
    </source>
</evidence>
<accession>A0A2N7WUZ2</accession>
<dbReference type="GO" id="GO:0003700">
    <property type="term" value="F:DNA-binding transcription factor activity"/>
    <property type="evidence" value="ECO:0007669"/>
    <property type="project" value="InterPro"/>
</dbReference>
<dbReference type="AlphaFoldDB" id="A0A2N7WUZ2"/>
<reference evidence="6 7" key="1">
    <citation type="submission" date="2018-01" db="EMBL/GenBank/DDBJ databases">
        <title>Whole genome analyses suggest that Burkholderia sensu lato contains two further novel genera in the rhizoxinica-symbiotica group Mycetohabitans gen. nov., and Trinickia gen. nov.: implications for the evolution of diazotrophy and nodulation in the Burkholderiaceae.</title>
        <authorList>
            <person name="Estrada-de los Santos P."/>
            <person name="Palmer M."/>
            <person name="Chavez-Ramirez B."/>
            <person name="Beukes C."/>
            <person name="Steenkamp E.T."/>
            <person name="Hirsch A.M."/>
            <person name="Manyaka P."/>
            <person name="Maluk M."/>
            <person name="Lafos M."/>
            <person name="Crook M."/>
            <person name="Gross E."/>
            <person name="Simon M.F."/>
            <person name="Bueno dos Reis Junior F."/>
            <person name="Poole P.S."/>
            <person name="Venter S.N."/>
            <person name="James E.K."/>
        </authorList>
    </citation>
    <scope>NUCLEOTIDE SEQUENCE [LARGE SCALE GENOMIC DNA]</scope>
    <source>
        <strain evidence="6 7">JPY 581</strain>
    </source>
</reference>
<comment type="caution">
    <text evidence="6">The sequence shown here is derived from an EMBL/GenBank/DDBJ whole genome shotgun (WGS) entry which is preliminary data.</text>
</comment>
<dbReference type="PRINTS" id="PR00039">
    <property type="entry name" value="HTHLYSR"/>
</dbReference>
<dbReference type="InterPro" id="IPR050950">
    <property type="entry name" value="HTH-type_LysR_regulators"/>
</dbReference>
<dbReference type="GO" id="GO:0005829">
    <property type="term" value="C:cytosol"/>
    <property type="evidence" value="ECO:0007669"/>
    <property type="project" value="TreeGrafter"/>
</dbReference>
<dbReference type="SUPFAM" id="SSF53850">
    <property type="entry name" value="Periplasmic binding protein-like II"/>
    <property type="match status" value="1"/>
</dbReference>
<dbReference type="PANTHER" id="PTHR30419">
    <property type="entry name" value="HTH-TYPE TRANSCRIPTIONAL REGULATOR YBHD"/>
    <property type="match status" value="1"/>
</dbReference>
<dbReference type="Gene3D" id="3.40.190.290">
    <property type="match status" value="1"/>
</dbReference>
<dbReference type="SUPFAM" id="SSF46785">
    <property type="entry name" value="Winged helix' DNA-binding domain"/>
    <property type="match status" value="1"/>
</dbReference>
<evidence type="ECO:0000256" key="3">
    <source>
        <dbReference type="ARBA" id="ARBA00023125"/>
    </source>
</evidence>
<dbReference type="OrthoDB" id="8839922at2"/>
<dbReference type="Proteomes" id="UP000235777">
    <property type="component" value="Unassembled WGS sequence"/>
</dbReference>
<evidence type="ECO:0000256" key="4">
    <source>
        <dbReference type="ARBA" id="ARBA00023163"/>
    </source>
</evidence>
<dbReference type="Pfam" id="PF00126">
    <property type="entry name" value="HTH_1"/>
    <property type="match status" value="1"/>
</dbReference>
<dbReference type="InterPro" id="IPR036388">
    <property type="entry name" value="WH-like_DNA-bd_sf"/>
</dbReference>
<comment type="similarity">
    <text evidence="1">Belongs to the LysR transcriptional regulatory family.</text>
</comment>
<dbReference type="GO" id="GO:0003677">
    <property type="term" value="F:DNA binding"/>
    <property type="evidence" value="ECO:0007669"/>
    <property type="project" value="UniProtKB-KW"/>
</dbReference>